<evidence type="ECO:0000256" key="1">
    <source>
        <dbReference type="ARBA" id="ARBA00004651"/>
    </source>
</evidence>
<dbReference type="InterPro" id="IPR004869">
    <property type="entry name" value="MMPL_dom"/>
</dbReference>
<evidence type="ECO:0000256" key="2">
    <source>
        <dbReference type="ARBA" id="ARBA00022475"/>
    </source>
</evidence>
<evidence type="ECO:0000256" key="5">
    <source>
        <dbReference type="ARBA" id="ARBA00023136"/>
    </source>
</evidence>
<dbReference type="Pfam" id="PF03176">
    <property type="entry name" value="MMPL"/>
    <property type="match status" value="2"/>
</dbReference>
<feature type="transmembrane region" description="Helical" evidence="6">
    <location>
        <begin position="332"/>
        <end position="360"/>
    </location>
</feature>
<dbReference type="InterPro" id="IPR050545">
    <property type="entry name" value="Mycobact_MmpL"/>
</dbReference>
<dbReference type="SUPFAM" id="SSF82866">
    <property type="entry name" value="Multidrug efflux transporter AcrB transmembrane domain"/>
    <property type="match status" value="2"/>
</dbReference>
<proteinExistence type="predicted"/>
<feature type="transmembrane region" description="Helical" evidence="6">
    <location>
        <begin position="696"/>
        <end position="719"/>
    </location>
</feature>
<feature type="transmembrane region" description="Helical" evidence="6">
    <location>
        <begin position="205"/>
        <end position="224"/>
    </location>
</feature>
<comment type="caution">
    <text evidence="8">The sequence shown here is derived from an EMBL/GenBank/DDBJ whole genome shotgun (WGS) entry which is preliminary data.</text>
</comment>
<dbReference type="Proteomes" id="UP001179280">
    <property type="component" value="Unassembled WGS sequence"/>
</dbReference>
<dbReference type="PANTHER" id="PTHR33406:SF13">
    <property type="entry name" value="MEMBRANE PROTEIN YDFJ"/>
    <property type="match status" value="1"/>
</dbReference>
<feature type="transmembrane region" description="Helical" evidence="6">
    <location>
        <begin position="583"/>
        <end position="601"/>
    </location>
</feature>
<gene>
    <name evidence="8" type="ORF">JOC54_002672</name>
</gene>
<dbReference type="PANTHER" id="PTHR33406">
    <property type="entry name" value="MEMBRANE PROTEIN MJ1562-RELATED"/>
    <property type="match status" value="1"/>
</dbReference>
<sequence length="776" mass="84923">MTKLMESDGDQKGDVGKMERFLKRLGRWMATYRWAVVGAWVAIVAFGGYYATQVGGHLTGGGWGVPGSGSHQAYEMVSEEFASRDATSLTFVMSHATHEVGSPEFTEALEQATGSLMKEAEIDRVFTWVDADERLKDGFVSDQLDTSIGFIEMNVDEGFAQKALPGIQERLTDSIQASGFNVTVLGAPAFWGEMNQLSQAGLEKAHLYAMPIIVIVLLMVFRSVVSSVTPLLLSGFSIIASLGVLYFVAQAMELSIFVLDAALMLGIGVGIDFALIFVKRYREQLDQTRGNQLEAVAETMGTAGHAILFSALTIIGAMSAILFVDIAAVRSIALGVIVVVFFLMVTSLTLLPAFLAIVGAKINALRLPFMSIKTAPTEQGRWYRLAHHVMRRPVLYVAGSVCFLLLLAWPAMELEVSTPDSRMLPADTQVRSGLSDLEKGFGVGYSAPIQVVVSSSDGELTDEDTLLSLQQFQADLENLANVEEVNSLFSFFPDADMEMISSILTENKERLSSDEWMMLYRNLSEAMNVVIFDVISNDYSSSEANREIVREVRDDLLSNENWTVLVGGETAEGMDTSQSLNDSLVGVLIFTLALLFVVLVLTFRSLVLPLKAIVMNVLSLGATYGVLVVVFQWGWGSEIFGFGEFGFIQSFIPILLLGLLFSLSTDYEVFLLSRVQEEYRKGVSNKESVALGLEKTAPMISGAALIMVAVFGSFAFAGVLPMQQLGFGMALAIALDATVVRMFLVPATMKLLGNWNWWLPFRGGKRVENREESRNC</sequence>
<feature type="transmembrane region" description="Helical" evidence="6">
    <location>
        <begin position="231"/>
        <end position="249"/>
    </location>
</feature>
<dbReference type="EMBL" id="JAFBCV010000008">
    <property type="protein sequence ID" value="MBM7839392.1"/>
    <property type="molecule type" value="Genomic_DNA"/>
</dbReference>
<dbReference type="RefSeq" id="WP_204466647.1">
    <property type="nucleotide sequence ID" value="NZ_JAFBCV010000008.1"/>
</dbReference>
<evidence type="ECO:0000313" key="8">
    <source>
        <dbReference type="EMBL" id="MBM7839392.1"/>
    </source>
</evidence>
<protein>
    <submittedName>
        <fullName evidence="8">RND superfamily putative drug exporter</fullName>
    </submittedName>
</protein>
<feature type="transmembrane region" description="Helical" evidence="6">
    <location>
        <begin position="613"/>
        <end position="635"/>
    </location>
</feature>
<evidence type="ECO:0000256" key="6">
    <source>
        <dbReference type="SAM" id="Phobius"/>
    </source>
</evidence>
<name>A0ABS2SV74_9BACI</name>
<feature type="transmembrane region" description="Helical" evidence="6">
    <location>
        <begin position="30"/>
        <end position="51"/>
    </location>
</feature>
<evidence type="ECO:0000256" key="4">
    <source>
        <dbReference type="ARBA" id="ARBA00022989"/>
    </source>
</evidence>
<feature type="transmembrane region" description="Helical" evidence="6">
    <location>
        <begin position="306"/>
        <end position="326"/>
    </location>
</feature>
<dbReference type="Gene3D" id="1.20.1640.10">
    <property type="entry name" value="Multidrug efflux transporter AcrB transmembrane domain"/>
    <property type="match status" value="2"/>
</dbReference>
<feature type="domain" description="SSD" evidence="7">
    <location>
        <begin position="227"/>
        <end position="357"/>
    </location>
</feature>
<comment type="subcellular location">
    <subcellularLocation>
        <location evidence="1">Cell membrane</location>
        <topology evidence="1">Multi-pass membrane protein</topology>
    </subcellularLocation>
</comment>
<evidence type="ECO:0000313" key="9">
    <source>
        <dbReference type="Proteomes" id="UP001179280"/>
    </source>
</evidence>
<feature type="transmembrane region" description="Helical" evidence="6">
    <location>
        <begin position="255"/>
        <end position="278"/>
    </location>
</feature>
<accession>A0ABS2SV74</accession>
<evidence type="ECO:0000259" key="7">
    <source>
        <dbReference type="PROSITE" id="PS50156"/>
    </source>
</evidence>
<organism evidence="8 9">
    <name type="scientific">Shouchella xiaoxiensis</name>
    <dbReference type="NCBI Taxonomy" id="766895"/>
    <lineage>
        <taxon>Bacteria</taxon>
        <taxon>Bacillati</taxon>
        <taxon>Bacillota</taxon>
        <taxon>Bacilli</taxon>
        <taxon>Bacillales</taxon>
        <taxon>Bacillaceae</taxon>
        <taxon>Shouchella</taxon>
    </lineage>
</organism>
<reference evidence="8" key="1">
    <citation type="submission" date="2021-01" db="EMBL/GenBank/DDBJ databases">
        <title>Genomic Encyclopedia of Type Strains, Phase IV (KMG-IV): sequencing the most valuable type-strain genomes for metagenomic binning, comparative biology and taxonomic classification.</title>
        <authorList>
            <person name="Goeker M."/>
        </authorList>
    </citation>
    <scope>NUCLEOTIDE SEQUENCE</scope>
    <source>
        <strain evidence="8">DSM 21943</strain>
    </source>
</reference>
<keyword evidence="3 6" id="KW-0812">Transmembrane</keyword>
<evidence type="ECO:0000256" key="3">
    <source>
        <dbReference type="ARBA" id="ARBA00022692"/>
    </source>
</evidence>
<keyword evidence="4 6" id="KW-1133">Transmembrane helix</keyword>
<keyword evidence="5 6" id="KW-0472">Membrane</keyword>
<keyword evidence="2" id="KW-1003">Cell membrane</keyword>
<feature type="transmembrane region" description="Helical" evidence="6">
    <location>
        <begin position="647"/>
        <end position="675"/>
    </location>
</feature>
<dbReference type="PROSITE" id="PS50156">
    <property type="entry name" value="SSD"/>
    <property type="match status" value="1"/>
</dbReference>
<feature type="transmembrane region" description="Helical" evidence="6">
    <location>
        <begin position="394"/>
        <end position="412"/>
    </location>
</feature>
<dbReference type="InterPro" id="IPR000731">
    <property type="entry name" value="SSD"/>
</dbReference>
<keyword evidence="9" id="KW-1185">Reference proteome</keyword>